<dbReference type="InterPro" id="IPR051267">
    <property type="entry name" value="STEAP_metalloreductase"/>
</dbReference>
<name>A0A6A6CFI3_ZASCE</name>
<evidence type="ECO:0000313" key="4">
    <source>
        <dbReference type="Proteomes" id="UP000799537"/>
    </source>
</evidence>
<dbReference type="EMBL" id="ML993598">
    <property type="protein sequence ID" value="KAF2165895.1"/>
    <property type="molecule type" value="Genomic_DNA"/>
</dbReference>
<dbReference type="OrthoDB" id="550646at2759"/>
<dbReference type="InterPro" id="IPR036291">
    <property type="entry name" value="NAD(P)-bd_dom_sf"/>
</dbReference>
<gene>
    <name evidence="3" type="ORF">M409DRAFT_23627</name>
</gene>
<dbReference type="GeneID" id="54560142"/>
<proteinExistence type="predicted"/>
<dbReference type="Gene3D" id="3.40.50.720">
    <property type="entry name" value="NAD(P)-binding Rossmann-like Domain"/>
    <property type="match status" value="1"/>
</dbReference>
<feature type="domain" description="Pyrroline-5-carboxylate reductase catalytic N-terminal" evidence="2">
    <location>
        <begin position="18"/>
        <end position="108"/>
    </location>
</feature>
<organism evidence="3 4">
    <name type="scientific">Zasmidium cellare ATCC 36951</name>
    <dbReference type="NCBI Taxonomy" id="1080233"/>
    <lineage>
        <taxon>Eukaryota</taxon>
        <taxon>Fungi</taxon>
        <taxon>Dikarya</taxon>
        <taxon>Ascomycota</taxon>
        <taxon>Pezizomycotina</taxon>
        <taxon>Dothideomycetes</taxon>
        <taxon>Dothideomycetidae</taxon>
        <taxon>Mycosphaerellales</taxon>
        <taxon>Mycosphaerellaceae</taxon>
        <taxon>Zasmidium</taxon>
    </lineage>
</organism>
<dbReference type="PANTHER" id="PTHR14239">
    <property type="entry name" value="DUDULIN-RELATED"/>
    <property type="match status" value="1"/>
</dbReference>
<protein>
    <recommendedName>
        <fullName evidence="2">Pyrroline-5-carboxylate reductase catalytic N-terminal domain-containing protein</fullName>
    </recommendedName>
</protein>
<dbReference type="Proteomes" id="UP000799537">
    <property type="component" value="Unassembled WGS sequence"/>
</dbReference>
<reference evidence="3" key="1">
    <citation type="journal article" date="2020" name="Stud. Mycol.">
        <title>101 Dothideomycetes genomes: a test case for predicting lifestyles and emergence of pathogens.</title>
        <authorList>
            <person name="Haridas S."/>
            <person name="Albert R."/>
            <person name="Binder M."/>
            <person name="Bloem J."/>
            <person name="Labutti K."/>
            <person name="Salamov A."/>
            <person name="Andreopoulos B."/>
            <person name="Baker S."/>
            <person name="Barry K."/>
            <person name="Bills G."/>
            <person name="Bluhm B."/>
            <person name="Cannon C."/>
            <person name="Castanera R."/>
            <person name="Culley D."/>
            <person name="Daum C."/>
            <person name="Ezra D."/>
            <person name="Gonzalez J."/>
            <person name="Henrissat B."/>
            <person name="Kuo A."/>
            <person name="Liang C."/>
            <person name="Lipzen A."/>
            <person name="Lutzoni F."/>
            <person name="Magnuson J."/>
            <person name="Mondo S."/>
            <person name="Nolan M."/>
            <person name="Ohm R."/>
            <person name="Pangilinan J."/>
            <person name="Park H.-J."/>
            <person name="Ramirez L."/>
            <person name="Alfaro M."/>
            <person name="Sun H."/>
            <person name="Tritt A."/>
            <person name="Yoshinaga Y."/>
            <person name="Zwiers L.-H."/>
            <person name="Turgeon B."/>
            <person name="Goodwin S."/>
            <person name="Spatafora J."/>
            <person name="Crous P."/>
            <person name="Grigoriev I."/>
        </authorList>
    </citation>
    <scope>NUCLEOTIDE SEQUENCE</scope>
    <source>
        <strain evidence="3">ATCC 36951</strain>
    </source>
</reference>
<sequence>MSAPNHDGSFSTSSPHSIAIIGAGPVGVALAKRLVKAGHTVCLSNSRGPDTLRQQERETGAKSADVKQAIAEAEIIVLAIPTGNISAFYPILRATSLRPGSILLDACNYYPSRDGRVEELDKGLPDSVWISQNVSVPVVKAFNNIIAANIFTSARTKRSAGRVALPVSADDTAALDIVMALVEDVGFDAYNAGKLADTWRYQPGQPAYCTEPSAEQLPRLLARADRDQGPANRDKAREWIDKLPADFPPDILLRVARLSNGLDKWNVRSWFAATVFAFALLRASMKG</sequence>
<dbReference type="SUPFAM" id="SSF51735">
    <property type="entry name" value="NAD(P)-binding Rossmann-fold domains"/>
    <property type="match status" value="1"/>
</dbReference>
<keyword evidence="1" id="KW-0560">Oxidoreductase</keyword>
<dbReference type="Pfam" id="PF03807">
    <property type="entry name" value="F420_oxidored"/>
    <property type="match status" value="1"/>
</dbReference>
<keyword evidence="4" id="KW-1185">Reference proteome</keyword>
<accession>A0A6A6CFI3</accession>
<dbReference type="RefSeq" id="XP_033666784.1">
    <property type="nucleotide sequence ID" value="XM_033806870.1"/>
</dbReference>
<evidence type="ECO:0000259" key="2">
    <source>
        <dbReference type="Pfam" id="PF03807"/>
    </source>
</evidence>
<evidence type="ECO:0000313" key="3">
    <source>
        <dbReference type="EMBL" id="KAF2165895.1"/>
    </source>
</evidence>
<dbReference type="AlphaFoldDB" id="A0A6A6CFI3"/>
<dbReference type="PANTHER" id="PTHR14239:SF10">
    <property type="entry name" value="REDUCTASE"/>
    <property type="match status" value="1"/>
</dbReference>
<evidence type="ECO:0000256" key="1">
    <source>
        <dbReference type="ARBA" id="ARBA00023002"/>
    </source>
</evidence>
<dbReference type="GO" id="GO:0016491">
    <property type="term" value="F:oxidoreductase activity"/>
    <property type="evidence" value="ECO:0007669"/>
    <property type="project" value="UniProtKB-KW"/>
</dbReference>
<dbReference type="InterPro" id="IPR028939">
    <property type="entry name" value="P5C_Rdtase_cat_N"/>
</dbReference>